<keyword evidence="9" id="KW-1185">Reference proteome</keyword>
<dbReference type="InterPro" id="IPR001138">
    <property type="entry name" value="Zn2Cys6_DnaBD"/>
</dbReference>
<dbReference type="EMBL" id="JAQIZZ010000008">
    <property type="protein sequence ID" value="KAJ5524465.1"/>
    <property type="molecule type" value="Genomic_DNA"/>
</dbReference>
<dbReference type="PANTHER" id="PTHR37534">
    <property type="entry name" value="TRANSCRIPTIONAL ACTIVATOR PROTEIN UGA3"/>
    <property type="match status" value="1"/>
</dbReference>
<reference evidence="8 9" key="1">
    <citation type="journal article" date="2023" name="IMA Fungus">
        <title>Comparative genomic study of the Penicillium genus elucidates a diverse pangenome and 15 lateral gene transfer events.</title>
        <authorList>
            <person name="Petersen C."/>
            <person name="Sorensen T."/>
            <person name="Nielsen M.R."/>
            <person name="Sondergaard T.E."/>
            <person name="Sorensen J.L."/>
            <person name="Fitzpatrick D.A."/>
            <person name="Frisvad J.C."/>
            <person name="Nielsen K.L."/>
        </authorList>
    </citation>
    <scope>NUCLEOTIDE SEQUENCE [LARGE SCALE GENOMIC DNA]</scope>
    <source>
        <strain evidence="8 9">IBT 35679</strain>
    </source>
</reference>
<keyword evidence="4" id="KW-0804">Transcription</keyword>
<dbReference type="InterPro" id="IPR021858">
    <property type="entry name" value="Fun_TF"/>
</dbReference>
<keyword evidence="6" id="KW-0472">Membrane</keyword>
<dbReference type="GO" id="GO:0008270">
    <property type="term" value="F:zinc ion binding"/>
    <property type="evidence" value="ECO:0007669"/>
    <property type="project" value="InterPro"/>
</dbReference>
<feature type="domain" description="Zn(2)-C6 fungal-type" evidence="7">
    <location>
        <begin position="22"/>
        <end position="52"/>
    </location>
</feature>
<feature type="transmembrane region" description="Helical" evidence="6">
    <location>
        <begin position="236"/>
        <end position="256"/>
    </location>
</feature>
<evidence type="ECO:0000256" key="1">
    <source>
        <dbReference type="ARBA" id="ARBA00004123"/>
    </source>
</evidence>
<protein>
    <recommendedName>
        <fullName evidence="7">Zn(2)-C6 fungal-type domain-containing protein</fullName>
    </recommendedName>
</protein>
<dbReference type="CDD" id="cd00067">
    <property type="entry name" value="GAL4"/>
    <property type="match status" value="1"/>
</dbReference>
<dbReference type="InterPro" id="IPR036864">
    <property type="entry name" value="Zn2-C6_fun-type_DNA-bd_sf"/>
</dbReference>
<dbReference type="GO" id="GO:0045944">
    <property type="term" value="P:positive regulation of transcription by RNA polymerase II"/>
    <property type="evidence" value="ECO:0007669"/>
    <property type="project" value="TreeGrafter"/>
</dbReference>
<keyword evidence="6" id="KW-1133">Transmembrane helix</keyword>
<dbReference type="Proteomes" id="UP001220324">
    <property type="component" value="Unassembled WGS sequence"/>
</dbReference>
<evidence type="ECO:0000256" key="4">
    <source>
        <dbReference type="ARBA" id="ARBA00023163"/>
    </source>
</evidence>
<dbReference type="GO" id="GO:0005634">
    <property type="term" value="C:nucleus"/>
    <property type="evidence" value="ECO:0007669"/>
    <property type="project" value="UniProtKB-SubCell"/>
</dbReference>
<dbReference type="GO" id="GO:0000981">
    <property type="term" value="F:DNA-binding transcription factor activity, RNA polymerase II-specific"/>
    <property type="evidence" value="ECO:0007669"/>
    <property type="project" value="InterPro"/>
</dbReference>
<dbReference type="PROSITE" id="PS00463">
    <property type="entry name" value="ZN2_CY6_FUNGAL_1"/>
    <property type="match status" value="1"/>
</dbReference>
<evidence type="ECO:0000256" key="5">
    <source>
        <dbReference type="ARBA" id="ARBA00023242"/>
    </source>
</evidence>
<keyword evidence="2" id="KW-0805">Transcription regulation</keyword>
<evidence type="ECO:0000313" key="8">
    <source>
        <dbReference type="EMBL" id="KAJ5524465.1"/>
    </source>
</evidence>
<keyword evidence="6" id="KW-0812">Transmembrane</keyword>
<evidence type="ECO:0000256" key="2">
    <source>
        <dbReference type="ARBA" id="ARBA00023015"/>
    </source>
</evidence>
<sequence length="478" mass="54102">MTEDASAPHGVQVKPRMRCRTGCLTCRRRKKKCDETHPSCAGCQRNNIECQWESSASLLVPRRRTPRSRLGENILPEEAREMVNVFTVLKPDMVTRLLGHFLNASPRWLSTRTGSQRTEYLKWLSPAISDSPLVLDCILTIASADLLKYHRDDLELRHVAVEYYGQAVSGLRLAIESEIAANPSDNSLTDYNPLAVLLLCLHETQNFTDSERILPHLNAAVFLLQNRISRESANSILLSFVFEMFCYFFALAAFSLGPKLLIYQAYFIFNSPSVIGHIQHGNIMGTSQHLFIIIFRVSSLAQRLNSKKPDEASMARAELLLLDQELASSQNDFNAKQKMDIGYLHDTITSELYRLACQIHVKQLLNPSTSDGDSTIPSLVERFVDQLQRLPSNSPSHSILSWPLVVAGCFATINIHQRIIAEKLVQIYDEWRSDIFSKSAAFLRGKWKKDRELKRGLPSRLSTDTSPVIWCKFPVILA</sequence>
<dbReference type="SMART" id="SM00066">
    <property type="entry name" value="GAL4"/>
    <property type="match status" value="1"/>
</dbReference>
<dbReference type="GO" id="GO:0000976">
    <property type="term" value="F:transcription cis-regulatory region binding"/>
    <property type="evidence" value="ECO:0007669"/>
    <property type="project" value="TreeGrafter"/>
</dbReference>
<keyword evidence="5" id="KW-0539">Nucleus</keyword>
<name>A0AAD6GAG3_9EURO</name>
<comment type="subcellular location">
    <subcellularLocation>
        <location evidence="1">Nucleus</location>
    </subcellularLocation>
</comment>
<dbReference type="PANTHER" id="PTHR37534:SF16">
    <property type="entry name" value="ZN(II)2CYS6 TRANSCRIPTION FACTOR (EUROFUNG)-RELATED"/>
    <property type="match status" value="1"/>
</dbReference>
<accession>A0AAD6GAG3</accession>
<evidence type="ECO:0000256" key="3">
    <source>
        <dbReference type="ARBA" id="ARBA00023125"/>
    </source>
</evidence>
<dbReference type="SUPFAM" id="SSF57701">
    <property type="entry name" value="Zn2/Cys6 DNA-binding domain"/>
    <property type="match status" value="1"/>
</dbReference>
<proteinExistence type="predicted"/>
<dbReference type="Pfam" id="PF00172">
    <property type="entry name" value="Zn_clus"/>
    <property type="match status" value="1"/>
</dbReference>
<evidence type="ECO:0000313" key="9">
    <source>
        <dbReference type="Proteomes" id="UP001220324"/>
    </source>
</evidence>
<dbReference type="AlphaFoldDB" id="A0AAD6GAG3"/>
<evidence type="ECO:0000259" key="7">
    <source>
        <dbReference type="PROSITE" id="PS50048"/>
    </source>
</evidence>
<keyword evidence="3" id="KW-0238">DNA-binding</keyword>
<dbReference type="PROSITE" id="PS50048">
    <property type="entry name" value="ZN2_CY6_FUNGAL_2"/>
    <property type="match status" value="1"/>
</dbReference>
<dbReference type="Gene3D" id="4.10.240.10">
    <property type="entry name" value="Zn(2)-C6 fungal-type DNA-binding domain"/>
    <property type="match status" value="1"/>
</dbReference>
<dbReference type="Pfam" id="PF11951">
    <property type="entry name" value="Fungal_trans_2"/>
    <property type="match status" value="1"/>
</dbReference>
<gene>
    <name evidence="8" type="ORF">N7494_011115</name>
</gene>
<organism evidence="8 9">
    <name type="scientific">Penicillium frequentans</name>
    <dbReference type="NCBI Taxonomy" id="3151616"/>
    <lineage>
        <taxon>Eukaryota</taxon>
        <taxon>Fungi</taxon>
        <taxon>Dikarya</taxon>
        <taxon>Ascomycota</taxon>
        <taxon>Pezizomycotina</taxon>
        <taxon>Eurotiomycetes</taxon>
        <taxon>Eurotiomycetidae</taxon>
        <taxon>Eurotiales</taxon>
        <taxon>Aspergillaceae</taxon>
        <taxon>Penicillium</taxon>
    </lineage>
</organism>
<evidence type="ECO:0000256" key="6">
    <source>
        <dbReference type="SAM" id="Phobius"/>
    </source>
</evidence>
<comment type="caution">
    <text evidence="8">The sequence shown here is derived from an EMBL/GenBank/DDBJ whole genome shotgun (WGS) entry which is preliminary data.</text>
</comment>